<dbReference type="STRING" id="391735.Veis_4493"/>
<evidence type="ECO:0000313" key="5">
    <source>
        <dbReference type="Proteomes" id="UP000000374"/>
    </source>
</evidence>
<dbReference type="GO" id="GO:0015833">
    <property type="term" value="P:peptide transport"/>
    <property type="evidence" value="ECO:0007669"/>
    <property type="project" value="TreeGrafter"/>
</dbReference>
<keyword evidence="2" id="KW-0732">Signal</keyword>
<accession>A1WRD6</accession>
<sequence>MGKRCALRCAPMAARSLRHLIRDATPGRTTHHRCATVRTPLHPEEKCTMTDFQFPRPRDAELQRALQDPARRHLLLGALAAGAGALLPWQMAGAQTVGKSTLAIAYPVDVPTWDPNALSIPAIQSLYQSVFDSPLRYSPQLKLEPRQVKEWKWLDNQATRLAITLRDDILFHDGTRMTMADVRYSLAERAQADKKLLVGGMLNTLSDIELSSPTKGVIVFNRPTPAAPIYLAFLAVYVVPRAYMEKVGAEGFNAKPIGAGPYRMVEHQRGSRIVLEGFDKYWGGAPPIRQAVFQIVPEGSARVALAESGRVGMATQLPMREVHRLASKTGIVTKAYPVSEVYMIRIPNYVKPMDNDHVRAAMHLSIDKAALSKAFYDGVAKPLSVMAPEGTPSHVPDFHFPHDKNKAIDELKAAGFSPANPVSFTLLSTNGVFPNDYDMARAISGMWKAVGINATIEETTPAKLVEAAQNGKLAGPLLYNWVNSTGDPENYAGRIFDPRLRFSTWKDMSLAPRIDALMTEVDEAKRMAGYKALNVESSRQSWAIPLLQAVATAAYSSALQPTLFDNGYILPADMKYR</sequence>
<gene>
    <name evidence="4" type="ordered locus">Veis_4493</name>
</gene>
<dbReference type="GO" id="GO:1904680">
    <property type="term" value="F:peptide transmembrane transporter activity"/>
    <property type="evidence" value="ECO:0007669"/>
    <property type="project" value="TreeGrafter"/>
</dbReference>
<comment type="similarity">
    <text evidence="1">Belongs to the bacterial solute-binding protein 5 family.</text>
</comment>
<dbReference type="Pfam" id="PF00496">
    <property type="entry name" value="SBP_bac_5"/>
    <property type="match status" value="1"/>
</dbReference>
<dbReference type="CDD" id="cd08515">
    <property type="entry name" value="PBP2_NikA_DppA_OppA_like_10"/>
    <property type="match status" value="1"/>
</dbReference>
<feature type="domain" description="Solute-binding protein family 5" evidence="3">
    <location>
        <begin position="143"/>
        <end position="496"/>
    </location>
</feature>
<dbReference type="PANTHER" id="PTHR30290">
    <property type="entry name" value="PERIPLASMIC BINDING COMPONENT OF ABC TRANSPORTER"/>
    <property type="match status" value="1"/>
</dbReference>
<dbReference type="Gene3D" id="3.10.105.10">
    <property type="entry name" value="Dipeptide-binding Protein, Domain 3"/>
    <property type="match status" value="1"/>
</dbReference>
<evidence type="ECO:0000256" key="1">
    <source>
        <dbReference type="ARBA" id="ARBA00005695"/>
    </source>
</evidence>
<dbReference type="SUPFAM" id="SSF53850">
    <property type="entry name" value="Periplasmic binding protein-like II"/>
    <property type="match status" value="1"/>
</dbReference>
<dbReference type="Gene3D" id="3.40.190.10">
    <property type="entry name" value="Periplasmic binding protein-like II"/>
    <property type="match status" value="1"/>
</dbReference>
<evidence type="ECO:0000259" key="3">
    <source>
        <dbReference type="Pfam" id="PF00496"/>
    </source>
</evidence>
<keyword evidence="5" id="KW-1185">Reference proteome</keyword>
<dbReference type="AlphaFoldDB" id="A1WRD6"/>
<dbReference type="KEGG" id="vei:Veis_4493"/>
<dbReference type="eggNOG" id="COG0747">
    <property type="taxonomic scope" value="Bacteria"/>
</dbReference>
<dbReference type="InterPro" id="IPR039424">
    <property type="entry name" value="SBP_5"/>
</dbReference>
<name>A1WRD6_VEREI</name>
<proteinExistence type="inferred from homology"/>
<dbReference type="PANTHER" id="PTHR30290:SF38">
    <property type="entry name" value="D,D-DIPEPTIDE-BINDING PERIPLASMIC PROTEIN DDPA-RELATED"/>
    <property type="match status" value="1"/>
</dbReference>
<dbReference type="Proteomes" id="UP000000374">
    <property type="component" value="Chromosome"/>
</dbReference>
<protein>
    <submittedName>
        <fullName evidence="4">Extracellular solute-binding protein, family 5</fullName>
    </submittedName>
</protein>
<dbReference type="InterPro" id="IPR000914">
    <property type="entry name" value="SBP_5_dom"/>
</dbReference>
<dbReference type="HOGENOM" id="CLU_017028_7_4_4"/>
<dbReference type="Gene3D" id="3.90.76.10">
    <property type="entry name" value="Dipeptide-binding Protein, Domain 1"/>
    <property type="match status" value="1"/>
</dbReference>
<organism evidence="4 5">
    <name type="scientific">Verminephrobacter eiseniae (strain EF01-2)</name>
    <dbReference type="NCBI Taxonomy" id="391735"/>
    <lineage>
        <taxon>Bacteria</taxon>
        <taxon>Pseudomonadati</taxon>
        <taxon>Pseudomonadota</taxon>
        <taxon>Betaproteobacteria</taxon>
        <taxon>Burkholderiales</taxon>
        <taxon>Comamonadaceae</taxon>
        <taxon>Verminephrobacter</taxon>
    </lineage>
</organism>
<evidence type="ECO:0000256" key="2">
    <source>
        <dbReference type="ARBA" id="ARBA00022729"/>
    </source>
</evidence>
<dbReference type="EMBL" id="CP000542">
    <property type="protein sequence ID" value="ABM60193.1"/>
    <property type="molecule type" value="Genomic_DNA"/>
</dbReference>
<evidence type="ECO:0000313" key="4">
    <source>
        <dbReference type="EMBL" id="ABM60193.1"/>
    </source>
</evidence>
<reference evidence="5" key="1">
    <citation type="submission" date="2006-12" db="EMBL/GenBank/DDBJ databases">
        <title>Complete sequence of chromosome 1 of Verminephrobacter eiseniae EF01-2.</title>
        <authorList>
            <person name="Copeland A."/>
            <person name="Lucas S."/>
            <person name="Lapidus A."/>
            <person name="Barry K."/>
            <person name="Detter J.C."/>
            <person name="Glavina del Rio T."/>
            <person name="Dalin E."/>
            <person name="Tice H."/>
            <person name="Pitluck S."/>
            <person name="Chertkov O."/>
            <person name="Brettin T."/>
            <person name="Bruce D."/>
            <person name="Han C."/>
            <person name="Tapia R."/>
            <person name="Gilna P."/>
            <person name="Schmutz J."/>
            <person name="Larimer F."/>
            <person name="Land M."/>
            <person name="Hauser L."/>
            <person name="Kyrpides N."/>
            <person name="Kim E."/>
            <person name="Stahl D."/>
            <person name="Richardson P."/>
        </authorList>
    </citation>
    <scope>NUCLEOTIDE SEQUENCE [LARGE SCALE GENOMIC DNA]</scope>
    <source>
        <strain evidence="5">EF01-2</strain>
    </source>
</reference>